<name>A0AAE1FM47_PETCI</name>
<evidence type="ECO:0000313" key="2">
    <source>
        <dbReference type="EMBL" id="KAK3876394.1"/>
    </source>
</evidence>
<gene>
    <name evidence="2" type="ORF">Pcinc_018827</name>
</gene>
<protein>
    <submittedName>
        <fullName evidence="2">Uncharacterized protein</fullName>
    </submittedName>
</protein>
<keyword evidence="3" id="KW-1185">Reference proteome</keyword>
<evidence type="ECO:0000313" key="3">
    <source>
        <dbReference type="Proteomes" id="UP001286313"/>
    </source>
</evidence>
<accession>A0AAE1FM47</accession>
<feature type="compositionally biased region" description="Basic and acidic residues" evidence="1">
    <location>
        <begin position="23"/>
        <end position="38"/>
    </location>
</feature>
<proteinExistence type="predicted"/>
<feature type="compositionally biased region" description="Acidic residues" evidence="1">
    <location>
        <begin position="12"/>
        <end position="22"/>
    </location>
</feature>
<dbReference type="AlphaFoldDB" id="A0AAE1FM47"/>
<evidence type="ECO:0000256" key="1">
    <source>
        <dbReference type="SAM" id="MobiDB-lite"/>
    </source>
</evidence>
<comment type="caution">
    <text evidence="2">The sequence shown here is derived from an EMBL/GenBank/DDBJ whole genome shotgun (WGS) entry which is preliminary data.</text>
</comment>
<organism evidence="2 3">
    <name type="scientific">Petrolisthes cinctipes</name>
    <name type="common">Flat porcelain crab</name>
    <dbReference type="NCBI Taxonomy" id="88211"/>
    <lineage>
        <taxon>Eukaryota</taxon>
        <taxon>Metazoa</taxon>
        <taxon>Ecdysozoa</taxon>
        <taxon>Arthropoda</taxon>
        <taxon>Crustacea</taxon>
        <taxon>Multicrustacea</taxon>
        <taxon>Malacostraca</taxon>
        <taxon>Eumalacostraca</taxon>
        <taxon>Eucarida</taxon>
        <taxon>Decapoda</taxon>
        <taxon>Pleocyemata</taxon>
        <taxon>Anomura</taxon>
        <taxon>Galatheoidea</taxon>
        <taxon>Porcellanidae</taxon>
        <taxon>Petrolisthes</taxon>
    </lineage>
</organism>
<dbReference type="EMBL" id="JAWQEG010001829">
    <property type="protein sequence ID" value="KAK3876394.1"/>
    <property type="molecule type" value="Genomic_DNA"/>
</dbReference>
<feature type="region of interest" description="Disordered" evidence="1">
    <location>
        <begin position="1"/>
        <end position="88"/>
    </location>
</feature>
<reference evidence="2" key="1">
    <citation type="submission" date="2023-10" db="EMBL/GenBank/DDBJ databases">
        <title>Genome assemblies of two species of porcelain crab, Petrolisthes cinctipes and Petrolisthes manimaculis (Anomura: Porcellanidae).</title>
        <authorList>
            <person name="Angst P."/>
        </authorList>
    </citation>
    <scope>NUCLEOTIDE SEQUENCE</scope>
    <source>
        <strain evidence="2">PB745_01</strain>
        <tissue evidence="2">Gill</tissue>
    </source>
</reference>
<dbReference type="Proteomes" id="UP001286313">
    <property type="component" value="Unassembled WGS sequence"/>
</dbReference>
<sequence>MWKRTCPRTKEEEEEEEEEERWDETVGGRKTDWGDRYGNEAQPDARRRKKEKDARENGQCIGRETNNEETSNKLKERRRRIQEGMVNV</sequence>